<accession>A0A8K0SVV3</accession>
<dbReference type="AlphaFoldDB" id="A0A8K0SVV3"/>
<feature type="compositionally biased region" description="Acidic residues" evidence="1">
    <location>
        <begin position="275"/>
        <end position="289"/>
    </location>
</feature>
<reference evidence="2" key="1">
    <citation type="journal article" date="2021" name="Nat. Commun.">
        <title>Genetic determinants of endophytism in the Arabidopsis root mycobiome.</title>
        <authorList>
            <person name="Mesny F."/>
            <person name="Miyauchi S."/>
            <person name="Thiergart T."/>
            <person name="Pickel B."/>
            <person name="Atanasova L."/>
            <person name="Karlsson M."/>
            <person name="Huettel B."/>
            <person name="Barry K.W."/>
            <person name="Haridas S."/>
            <person name="Chen C."/>
            <person name="Bauer D."/>
            <person name="Andreopoulos W."/>
            <person name="Pangilinan J."/>
            <person name="LaButti K."/>
            <person name="Riley R."/>
            <person name="Lipzen A."/>
            <person name="Clum A."/>
            <person name="Drula E."/>
            <person name="Henrissat B."/>
            <person name="Kohler A."/>
            <person name="Grigoriev I.V."/>
            <person name="Martin F.M."/>
            <person name="Hacquard S."/>
        </authorList>
    </citation>
    <scope>NUCLEOTIDE SEQUENCE</scope>
    <source>
        <strain evidence="2">MPI-CAGE-CH-0235</strain>
    </source>
</reference>
<evidence type="ECO:0000256" key="1">
    <source>
        <dbReference type="SAM" id="MobiDB-lite"/>
    </source>
</evidence>
<comment type="caution">
    <text evidence="2">The sequence shown here is derived from an EMBL/GenBank/DDBJ whole genome shotgun (WGS) entry which is preliminary data.</text>
</comment>
<evidence type="ECO:0000313" key="2">
    <source>
        <dbReference type="EMBL" id="KAH7319778.1"/>
    </source>
</evidence>
<feature type="region of interest" description="Disordered" evidence="1">
    <location>
        <begin position="1"/>
        <end position="32"/>
    </location>
</feature>
<dbReference type="OrthoDB" id="5131380at2759"/>
<name>A0A8K0SVV3_9HYPO</name>
<proteinExistence type="predicted"/>
<feature type="region of interest" description="Disordered" evidence="1">
    <location>
        <begin position="267"/>
        <end position="301"/>
    </location>
</feature>
<organism evidence="2 3">
    <name type="scientific">Stachybotrys elegans</name>
    <dbReference type="NCBI Taxonomy" id="80388"/>
    <lineage>
        <taxon>Eukaryota</taxon>
        <taxon>Fungi</taxon>
        <taxon>Dikarya</taxon>
        <taxon>Ascomycota</taxon>
        <taxon>Pezizomycotina</taxon>
        <taxon>Sordariomycetes</taxon>
        <taxon>Hypocreomycetidae</taxon>
        <taxon>Hypocreales</taxon>
        <taxon>Stachybotryaceae</taxon>
        <taxon>Stachybotrys</taxon>
    </lineage>
</organism>
<keyword evidence="3" id="KW-1185">Reference proteome</keyword>
<dbReference type="Proteomes" id="UP000813444">
    <property type="component" value="Unassembled WGS sequence"/>
</dbReference>
<gene>
    <name evidence="2" type="ORF">B0I35DRAFT_220412</name>
</gene>
<dbReference type="EMBL" id="JAGPNK010000006">
    <property type="protein sequence ID" value="KAH7319778.1"/>
    <property type="molecule type" value="Genomic_DNA"/>
</dbReference>
<sequence>MGWPKLKKSKSKSKSKSNPSPGPAEAAAADFNPDDVAQGLTEYYQLLARAAYLPPESIEYPPPGGWTDEDLAIEAIRDVGFPERAIQLIRKLPFVAGCDHEVIPGVKFLDYRRDSPDNPETWKADIDQYDYAPPKPDPRIPTSMVPLGQGDAAAEPWMVNTLAGTMFTLSASFEVDDAPEDKAWLSYTQHPIKDFFEAAKKDILTLQWLPIPRGSGQWYPEILAYKDKRTRGCKRIYLEHGWPEANFRREECMTALMEFLEMERDDLSASTEGVSIEEGEWEDDDDDDSNNNSDDGKNKER</sequence>
<feature type="compositionally biased region" description="Basic residues" evidence="1">
    <location>
        <begin position="1"/>
        <end position="15"/>
    </location>
</feature>
<protein>
    <submittedName>
        <fullName evidence="2">Uncharacterized protein</fullName>
    </submittedName>
</protein>
<evidence type="ECO:0000313" key="3">
    <source>
        <dbReference type="Proteomes" id="UP000813444"/>
    </source>
</evidence>